<feature type="compositionally biased region" description="Pro residues" evidence="2">
    <location>
        <begin position="506"/>
        <end position="518"/>
    </location>
</feature>
<feature type="signal peptide" evidence="3">
    <location>
        <begin position="1"/>
        <end position="15"/>
    </location>
</feature>
<evidence type="ECO:0008006" key="6">
    <source>
        <dbReference type="Google" id="ProtNLM"/>
    </source>
</evidence>
<evidence type="ECO:0000313" key="4">
    <source>
        <dbReference type="EMBL" id="KAL1512006.1"/>
    </source>
</evidence>
<dbReference type="PANTHER" id="PTHR12994:SF17">
    <property type="entry name" value="LD30995P"/>
    <property type="match status" value="1"/>
</dbReference>
<comment type="caution">
    <text evidence="4">The sequence shown here is derived from an EMBL/GenBank/DDBJ whole genome shotgun (WGS) entry which is preliminary data.</text>
</comment>
<dbReference type="InterPro" id="IPR005322">
    <property type="entry name" value="Peptidase_C69"/>
</dbReference>
<evidence type="ECO:0000256" key="1">
    <source>
        <dbReference type="ARBA" id="ARBA00005705"/>
    </source>
</evidence>
<keyword evidence="3" id="KW-0732">Signal</keyword>
<dbReference type="GO" id="GO:0006508">
    <property type="term" value="P:proteolysis"/>
    <property type="evidence" value="ECO:0007669"/>
    <property type="project" value="InterPro"/>
</dbReference>
<accession>A0AB34J5E4</accession>
<evidence type="ECO:0000256" key="2">
    <source>
        <dbReference type="SAM" id="MobiDB-lite"/>
    </source>
</evidence>
<dbReference type="GO" id="GO:0070004">
    <property type="term" value="F:cysteine-type exopeptidase activity"/>
    <property type="evidence" value="ECO:0007669"/>
    <property type="project" value="InterPro"/>
</dbReference>
<evidence type="ECO:0000256" key="3">
    <source>
        <dbReference type="SAM" id="SignalP"/>
    </source>
</evidence>
<sequence length="524" mass="56695">MLWLLLGARPDLSGACTTLVAGRLATADGSVMASHSNDGDGATAANLLLVPRAEWQLPAERTVSNGQLPQVARTYAYFTKVGGYASLNEHQVGLAESTCVAVFEGQRGAGAMLDIVDLSALALERANSSRRAVETMGELAERYGYYDAGESLLVVDPTEAFIFHVLPDPSGTSAVWVAQRVPDSHVGVVANSFTVREVDLHDGERFLYSRNMVDVALSQGRWGPGVPFDFTRIFAGPEPGHKYASGRRMWAAFRLLAPAAAERLSPWYSEYVSSAPYPATLPASNVSSRSLRQVMRDYYEGTQFNLASGMAAGAFASPARWSAPSNVSGNWERPIAISRTILSYVLICREWLPAAVGGVLWLAMHAAHTSVYSPFWAGMTTADSPLPEGYTVNAYSRVDRGVGAWQASRFVFNAAQLHFDEAIRQVRQAQELWESRAEALLDRGVAEYVAGNATMAMLANRTNAHAVAAVSAWWALSDDIMLSVAYPSVTYPAWWLDSTDVAFQDGPPPSPEVPPPPTVKIAQV</sequence>
<dbReference type="GO" id="GO:0016805">
    <property type="term" value="F:dipeptidase activity"/>
    <property type="evidence" value="ECO:0007669"/>
    <property type="project" value="InterPro"/>
</dbReference>
<dbReference type="EMBL" id="JBGBPQ010000013">
    <property type="protein sequence ID" value="KAL1512006.1"/>
    <property type="molecule type" value="Genomic_DNA"/>
</dbReference>
<proteinExistence type="inferred from homology"/>
<feature type="chain" id="PRO_5044191667" description="Dipeptidase" evidence="3">
    <location>
        <begin position="16"/>
        <end position="524"/>
    </location>
</feature>
<evidence type="ECO:0000313" key="5">
    <source>
        <dbReference type="Proteomes" id="UP001515480"/>
    </source>
</evidence>
<feature type="region of interest" description="Disordered" evidence="2">
    <location>
        <begin position="505"/>
        <end position="524"/>
    </location>
</feature>
<dbReference type="Gene3D" id="3.60.60.10">
    <property type="entry name" value="Penicillin V Acylase, Chain A"/>
    <property type="match status" value="1"/>
</dbReference>
<keyword evidence="5" id="KW-1185">Reference proteome</keyword>
<name>A0AB34J5E4_PRYPA</name>
<protein>
    <recommendedName>
        <fullName evidence="6">Dipeptidase</fullName>
    </recommendedName>
</protein>
<reference evidence="4 5" key="1">
    <citation type="journal article" date="2024" name="Science">
        <title>Giant polyketide synthase enzymes in the biosynthesis of giant marine polyether toxins.</title>
        <authorList>
            <person name="Fallon T.R."/>
            <person name="Shende V.V."/>
            <person name="Wierzbicki I.H."/>
            <person name="Pendleton A.L."/>
            <person name="Watervoot N.F."/>
            <person name="Auber R.P."/>
            <person name="Gonzalez D.J."/>
            <person name="Wisecaver J.H."/>
            <person name="Moore B.S."/>
        </authorList>
    </citation>
    <scope>NUCLEOTIDE SEQUENCE [LARGE SCALE GENOMIC DNA]</scope>
    <source>
        <strain evidence="4 5">12B1</strain>
    </source>
</reference>
<dbReference type="Proteomes" id="UP001515480">
    <property type="component" value="Unassembled WGS sequence"/>
</dbReference>
<organism evidence="4 5">
    <name type="scientific">Prymnesium parvum</name>
    <name type="common">Toxic golden alga</name>
    <dbReference type="NCBI Taxonomy" id="97485"/>
    <lineage>
        <taxon>Eukaryota</taxon>
        <taxon>Haptista</taxon>
        <taxon>Haptophyta</taxon>
        <taxon>Prymnesiophyceae</taxon>
        <taxon>Prymnesiales</taxon>
        <taxon>Prymnesiaceae</taxon>
        <taxon>Prymnesium</taxon>
    </lineage>
</organism>
<dbReference type="AlphaFoldDB" id="A0AB34J5E4"/>
<dbReference type="Pfam" id="PF03577">
    <property type="entry name" value="Peptidase_C69"/>
    <property type="match status" value="1"/>
</dbReference>
<comment type="similarity">
    <text evidence="1">Belongs to the peptidase C69 family. Secernin subfamily.</text>
</comment>
<gene>
    <name evidence="4" type="ORF">AB1Y20_005281</name>
</gene>
<dbReference type="PANTHER" id="PTHR12994">
    <property type="entry name" value="SECERNIN"/>
    <property type="match status" value="1"/>
</dbReference>